<dbReference type="Proteomes" id="UP000177434">
    <property type="component" value="Unassembled WGS sequence"/>
</dbReference>
<keyword evidence="3 6" id="KW-0067">ATP-binding</keyword>
<evidence type="ECO:0000256" key="4">
    <source>
        <dbReference type="ARBA" id="ARBA00022960"/>
    </source>
</evidence>
<dbReference type="GO" id="GO:0000902">
    <property type="term" value="P:cell morphogenesis"/>
    <property type="evidence" value="ECO:0007669"/>
    <property type="project" value="InterPro"/>
</dbReference>
<dbReference type="CDD" id="cd10225">
    <property type="entry name" value="ASKHA_NBD_MreB-like"/>
    <property type="match status" value="1"/>
</dbReference>
<dbReference type="PANTHER" id="PTHR42749:SF1">
    <property type="entry name" value="CELL SHAPE-DETERMINING PROTEIN MREB"/>
    <property type="match status" value="1"/>
</dbReference>
<dbReference type="PANTHER" id="PTHR42749">
    <property type="entry name" value="CELL SHAPE-DETERMINING PROTEIN MREB"/>
    <property type="match status" value="1"/>
</dbReference>
<proteinExistence type="inferred from homology"/>
<protein>
    <recommendedName>
        <fullName evidence="6">Cell shape-determining protein MreB</fullName>
    </recommendedName>
</protein>
<comment type="subunit">
    <text evidence="6">Forms polymers.</text>
</comment>
<dbReference type="NCBIfam" id="TIGR00904">
    <property type="entry name" value="mreB"/>
    <property type="match status" value="1"/>
</dbReference>
<gene>
    <name evidence="6" type="primary">mreB</name>
    <name evidence="7" type="ORF">A2400_02050</name>
</gene>
<evidence type="ECO:0000256" key="5">
    <source>
        <dbReference type="ARBA" id="ARBA00023458"/>
    </source>
</evidence>
<evidence type="ECO:0000313" key="7">
    <source>
        <dbReference type="EMBL" id="OGC45391.1"/>
    </source>
</evidence>
<dbReference type="EMBL" id="MEUN01000009">
    <property type="protein sequence ID" value="OGC45391.1"/>
    <property type="molecule type" value="Genomic_DNA"/>
</dbReference>
<comment type="function">
    <text evidence="6">Forms membrane-associated dynamic filaments that are essential for cell shape determination. Acts by regulating cell wall synthesis and cell elongation, and thus cell shape. A feedback loop between cell geometry and MreB localization may maintain elongated cell shape by targeting cell wall growth to regions of negative cell wall curvature.</text>
</comment>
<dbReference type="Pfam" id="PF06723">
    <property type="entry name" value="MreB_Mbl"/>
    <property type="match status" value="1"/>
</dbReference>
<dbReference type="InterPro" id="IPR004753">
    <property type="entry name" value="MreB"/>
</dbReference>
<feature type="binding site" evidence="6">
    <location>
        <begin position="297"/>
        <end position="300"/>
    </location>
    <ligand>
        <name>ATP</name>
        <dbReference type="ChEBI" id="CHEBI:30616"/>
    </ligand>
</feature>
<organism evidence="7 8">
    <name type="scientific">candidate division WS6 bacterium RIFOXYB1_FULL_33_14</name>
    <dbReference type="NCBI Taxonomy" id="1817896"/>
    <lineage>
        <taxon>Bacteria</taxon>
        <taxon>Candidatus Dojkabacteria</taxon>
    </lineage>
</organism>
<keyword evidence="1 6" id="KW-0963">Cytoplasm</keyword>
<dbReference type="InterPro" id="IPR056546">
    <property type="entry name" value="MreB_MamK-like"/>
</dbReference>
<dbReference type="NCBIfam" id="NF010539">
    <property type="entry name" value="PRK13927.1"/>
    <property type="match status" value="1"/>
</dbReference>
<reference evidence="7 8" key="1">
    <citation type="journal article" date="2016" name="Nat. Commun.">
        <title>Thousands of microbial genomes shed light on interconnected biogeochemical processes in an aquifer system.</title>
        <authorList>
            <person name="Anantharaman K."/>
            <person name="Brown C.T."/>
            <person name="Hug L.A."/>
            <person name="Sharon I."/>
            <person name="Castelle C.J."/>
            <person name="Probst A.J."/>
            <person name="Thomas B.C."/>
            <person name="Singh A."/>
            <person name="Wilkins M.J."/>
            <person name="Karaoz U."/>
            <person name="Brodie E.L."/>
            <person name="Williams K.H."/>
            <person name="Hubbard S.S."/>
            <person name="Banfield J.F."/>
        </authorList>
    </citation>
    <scope>NUCLEOTIDE SEQUENCE [LARGE SCALE GENOMIC DNA]</scope>
</reference>
<dbReference type="HAMAP" id="MF_02207">
    <property type="entry name" value="MreB"/>
    <property type="match status" value="1"/>
</dbReference>
<evidence type="ECO:0000256" key="1">
    <source>
        <dbReference type="ARBA" id="ARBA00022490"/>
    </source>
</evidence>
<keyword evidence="4 6" id="KW-0133">Cell shape</keyword>
<comment type="similarity">
    <text evidence="5 6">Belongs to the FtsA/MreB family.</text>
</comment>
<dbReference type="GO" id="GO:0005737">
    <property type="term" value="C:cytoplasm"/>
    <property type="evidence" value="ECO:0007669"/>
    <property type="project" value="UniProtKB-SubCell"/>
</dbReference>
<evidence type="ECO:0000256" key="6">
    <source>
        <dbReference type="HAMAP-Rule" id="MF_02207"/>
    </source>
</evidence>
<dbReference type="SUPFAM" id="SSF53067">
    <property type="entry name" value="Actin-like ATPase domain"/>
    <property type="match status" value="2"/>
</dbReference>
<evidence type="ECO:0000256" key="3">
    <source>
        <dbReference type="ARBA" id="ARBA00022840"/>
    </source>
</evidence>
<comment type="caution">
    <text evidence="7">The sequence shown here is derived from an EMBL/GenBank/DDBJ whole genome shotgun (WGS) entry which is preliminary data.</text>
</comment>
<keyword evidence="2 6" id="KW-0547">Nucleotide-binding</keyword>
<dbReference type="GO" id="GO:0008360">
    <property type="term" value="P:regulation of cell shape"/>
    <property type="evidence" value="ECO:0007669"/>
    <property type="project" value="UniProtKB-UniRule"/>
</dbReference>
<feature type="binding site" evidence="6">
    <location>
        <begin position="21"/>
        <end position="23"/>
    </location>
    <ligand>
        <name>ATP</name>
        <dbReference type="ChEBI" id="CHEBI:30616"/>
    </ligand>
</feature>
<feature type="binding site" evidence="6">
    <location>
        <begin position="217"/>
        <end position="220"/>
    </location>
    <ligand>
        <name>ATP</name>
        <dbReference type="ChEBI" id="CHEBI:30616"/>
    </ligand>
</feature>
<accession>A0A1F4UK98</accession>
<evidence type="ECO:0000256" key="2">
    <source>
        <dbReference type="ARBA" id="ARBA00022741"/>
    </source>
</evidence>
<dbReference type="Gene3D" id="3.30.420.40">
    <property type="match status" value="2"/>
</dbReference>
<evidence type="ECO:0000313" key="8">
    <source>
        <dbReference type="Proteomes" id="UP000177434"/>
    </source>
</evidence>
<dbReference type="GO" id="GO:0005524">
    <property type="term" value="F:ATP binding"/>
    <property type="evidence" value="ECO:0007669"/>
    <property type="project" value="UniProtKB-KW"/>
</dbReference>
<sequence length="351" mass="38211">MSVFDSIWELFTYDLGLDLGTANTMVYLRGEGIVVSEPSVVAIDKRSKQVLAVGESAREMIGRTPANIVAVRPLKDGVISDFDTTQAMIHHFIKSAHHNYIKGFKLPRPRIVVGVPSSVTEVERQAVIDAAKTAGAREVFIVEEAMAAAIGVGLRIEDASGSMIVDIGGGTTDIAVLSLGDIVVDNTIRIAGDEMNQDIVNYVRDKYNMLIGERSAEDVKIEIGSASPLKEEKEVIIQGRDLLTGLPKAIKFSSTEVREAINVSLSQITEAVKDAIEDTPPELLKDIFNDGVYVAGGGALIRGLDTYWRDELNIPINIVEEPMAAVAKGTAKMLDHIDLLQRVQRSWEEII</sequence>
<name>A0A1F4UK98_9BACT</name>
<dbReference type="AlphaFoldDB" id="A0A1F4UK98"/>
<feature type="binding site" evidence="6">
    <location>
        <begin position="169"/>
        <end position="171"/>
    </location>
    <ligand>
        <name>ATP</name>
        <dbReference type="ChEBI" id="CHEBI:30616"/>
    </ligand>
</feature>
<dbReference type="PRINTS" id="PR01652">
    <property type="entry name" value="SHAPEPROTEIN"/>
</dbReference>
<dbReference type="InterPro" id="IPR043129">
    <property type="entry name" value="ATPase_NBD"/>
</dbReference>
<comment type="subcellular location">
    <subcellularLocation>
        <location evidence="6">Cytoplasm</location>
    </subcellularLocation>
    <text evidence="6">Membrane-associated.</text>
</comment>